<dbReference type="AlphaFoldDB" id="A0A221T2E7"/>
<keyword evidence="3" id="KW-1185">Reference proteome</keyword>
<dbReference type="CDD" id="cd02233">
    <property type="entry name" value="cupin_HNL-like"/>
    <property type="match status" value="1"/>
</dbReference>
<feature type="domain" description="Cupin type-2" evidence="1">
    <location>
        <begin position="41"/>
        <end position="101"/>
    </location>
</feature>
<name>A0A221T2E7_9DEIO</name>
<dbReference type="KEGG" id="dfc:DFI_17960"/>
<evidence type="ECO:0000259" key="1">
    <source>
        <dbReference type="Pfam" id="PF07883"/>
    </source>
</evidence>
<accession>A0A221T2E7</accession>
<dbReference type="PANTHER" id="PTHR43698">
    <property type="entry name" value="RIBD C-TERMINAL DOMAIN CONTAINING PROTEIN"/>
    <property type="match status" value="1"/>
</dbReference>
<protein>
    <submittedName>
        <fullName evidence="2">Cupin</fullName>
    </submittedName>
</protein>
<dbReference type="InterPro" id="IPR047263">
    <property type="entry name" value="HNL-like_cupin"/>
</dbReference>
<dbReference type="SUPFAM" id="SSF51182">
    <property type="entry name" value="RmlC-like cupins"/>
    <property type="match status" value="1"/>
</dbReference>
<keyword evidence="2" id="KW-0614">Plasmid</keyword>
<proteinExistence type="predicted"/>
<dbReference type="Proteomes" id="UP000259030">
    <property type="component" value="Plasmid pDFI2"/>
</dbReference>
<dbReference type="InterPro" id="IPR011051">
    <property type="entry name" value="RmlC_Cupin_sf"/>
</dbReference>
<sequence>MDIIRAGTVAAQSGPAEWFTGEVTIEPLFTAPDPARAAGSRVTFAPGARTAWHTHPLGQTLIVTDGLGRAQREGGPVVDLHPGDVVWFAPGERHWHGAAPGQVMTHLAIHERLNGEAVHWLEHVTDAEYGSEQ</sequence>
<dbReference type="Gene3D" id="2.60.120.10">
    <property type="entry name" value="Jelly Rolls"/>
    <property type="match status" value="1"/>
</dbReference>
<reference evidence="2 3" key="1">
    <citation type="submission" date="2017-05" db="EMBL/GenBank/DDBJ databases">
        <title>The complete genome sequence of Deinococcus ficus isolated from the rhizosphere of the Ficus religiosa L. in Taiwan.</title>
        <authorList>
            <person name="Wu K.-M."/>
            <person name="Liao T.-L."/>
            <person name="Liu Y.-M."/>
            <person name="Young C.-C."/>
            <person name="Tsai S.-F."/>
        </authorList>
    </citation>
    <scope>NUCLEOTIDE SEQUENCE [LARGE SCALE GENOMIC DNA]</scope>
    <source>
        <strain evidence="2 3">CC-FR2-10</strain>
        <plasmid evidence="3">pdfi2</plasmid>
    </source>
</reference>
<gene>
    <name evidence="2" type="ORF">DFI_17960</name>
</gene>
<dbReference type="EMBL" id="CP021083">
    <property type="protein sequence ID" value="ASN83059.1"/>
    <property type="molecule type" value="Genomic_DNA"/>
</dbReference>
<geneLocation type="plasmid" evidence="3">
    <name>pdfi2</name>
</geneLocation>
<dbReference type="InterPro" id="IPR013096">
    <property type="entry name" value="Cupin_2"/>
</dbReference>
<dbReference type="PANTHER" id="PTHR43698:SF1">
    <property type="entry name" value="BLL4564 PROTEIN"/>
    <property type="match status" value="1"/>
</dbReference>
<dbReference type="RefSeq" id="WP_027462270.1">
    <property type="nucleotide sequence ID" value="NZ_CP021083.1"/>
</dbReference>
<evidence type="ECO:0000313" key="3">
    <source>
        <dbReference type="Proteomes" id="UP000259030"/>
    </source>
</evidence>
<organism evidence="2 3">
    <name type="scientific">Deinococcus ficus</name>
    <dbReference type="NCBI Taxonomy" id="317577"/>
    <lineage>
        <taxon>Bacteria</taxon>
        <taxon>Thermotogati</taxon>
        <taxon>Deinococcota</taxon>
        <taxon>Deinococci</taxon>
        <taxon>Deinococcales</taxon>
        <taxon>Deinococcaceae</taxon>
        <taxon>Deinococcus</taxon>
    </lineage>
</organism>
<dbReference type="InterPro" id="IPR014710">
    <property type="entry name" value="RmlC-like_jellyroll"/>
</dbReference>
<dbReference type="Pfam" id="PF07883">
    <property type="entry name" value="Cupin_2"/>
    <property type="match status" value="1"/>
</dbReference>
<evidence type="ECO:0000313" key="2">
    <source>
        <dbReference type="EMBL" id="ASN83059.1"/>
    </source>
</evidence>
<dbReference type="STRING" id="317577.GCA_000419625_03323"/>